<gene>
    <name evidence="1" type="ORF">M438DRAFT_343873</name>
</gene>
<dbReference type="Proteomes" id="UP000030706">
    <property type="component" value="Unassembled WGS sequence"/>
</dbReference>
<dbReference type="PANTHER" id="PTHR38797:SF4">
    <property type="entry name" value="NUCLEAR PORE COMPLEX PROTEIN NUP85"/>
    <property type="match status" value="1"/>
</dbReference>
<name>A0A074YHR3_AURPU</name>
<dbReference type="InterPro" id="IPR022085">
    <property type="entry name" value="OpdG"/>
</dbReference>
<dbReference type="STRING" id="1043002.A0A074YHR3"/>
<dbReference type="GeneID" id="40747391"/>
<dbReference type="RefSeq" id="XP_029762608.1">
    <property type="nucleotide sequence ID" value="XM_029905085.1"/>
</dbReference>
<accession>A0A074YHR3</accession>
<proteinExistence type="predicted"/>
<dbReference type="Pfam" id="PF12311">
    <property type="entry name" value="DUF3632"/>
    <property type="match status" value="1"/>
</dbReference>
<sequence length="307" mass="35039">MVEEYVREQRAWLGQLYPKHGDVLPPTERNLDPQSPQWHIVQTFQDLLESGIGGEEAAQRLADVILPSKDTETLYDNLWGCFFNAVESFSDFQTLTTLSDLLASLASPPNAVNDEVIEQETIRPDHSIVATSPGHNQHPWHDLSLLSINITERMQGPETYLCYNEPPKLAARKWKNMNAFLAILIRDHATISPTLFGGRIWHAFDTLAMALEHPPKSRLGRNMILHLPAACAWICLARDTVWEAVEVGQEGRYWTASAGQLWPDRDGTNVVDERRWAFWKWRLEDVREDSRIDSELADMLLQASKLM</sequence>
<organism evidence="1 2">
    <name type="scientific">Aureobasidium pullulans EXF-150</name>
    <dbReference type="NCBI Taxonomy" id="1043002"/>
    <lineage>
        <taxon>Eukaryota</taxon>
        <taxon>Fungi</taxon>
        <taxon>Dikarya</taxon>
        <taxon>Ascomycota</taxon>
        <taxon>Pezizomycotina</taxon>
        <taxon>Dothideomycetes</taxon>
        <taxon>Dothideomycetidae</taxon>
        <taxon>Dothideales</taxon>
        <taxon>Saccotheciaceae</taxon>
        <taxon>Aureobasidium</taxon>
    </lineage>
</organism>
<dbReference type="AlphaFoldDB" id="A0A074YHR3"/>
<dbReference type="HOGENOM" id="CLU_871480_0_0_1"/>
<dbReference type="InterPro" id="IPR053204">
    <property type="entry name" value="Oxopyrrolidines_Biosynth-assoc"/>
</dbReference>
<dbReference type="EMBL" id="KL584978">
    <property type="protein sequence ID" value="KEQ86421.1"/>
    <property type="molecule type" value="Genomic_DNA"/>
</dbReference>
<keyword evidence="2" id="KW-1185">Reference proteome</keyword>
<evidence type="ECO:0000313" key="2">
    <source>
        <dbReference type="Proteomes" id="UP000030706"/>
    </source>
</evidence>
<evidence type="ECO:0000313" key="1">
    <source>
        <dbReference type="EMBL" id="KEQ86421.1"/>
    </source>
</evidence>
<reference evidence="1 2" key="1">
    <citation type="journal article" date="2014" name="BMC Genomics">
        <title>Genome sequencing of four Aureobasidium pullulans varieties: biotechnological potential, stress tolerance, and description of new species.</title>
        <authorList>
            <person name="Gostin Ar C."/>
            <person name="Ohm R.A."/>
            <person name="Kogej T."/>
            <person name="Sonjak S."/>
            <person name="Turk M."/>
            <person name="Zajc J."/>
            <person name="Zalar P."/>
            <person name="Grube M."/>
            <person name="Sun H."/>
            <person name="Han J."/>
            <person name="Sharma A."/>
            <person name="Chiniquy J."/>
            <person name="Ngan C.Y."/>
            <person name="Lipzen A."/>
            <person name="Barry K."/>
            <person name="Grigoriev I.V."/>
            <person name="Gunde-Cimerman N."/>
        </authorList>
    </citation>
    <scope>NUCLEOTIDE SEQUENCE [LARGE SCALE GENOMIC DNA]</scope>
    <source>
        <strain evidence="1 2">EXF-150</strain>
    </source>
</reference>
<protein>
    <submittedName>
        <fullName evidence="1">Uncharacterized protein</fullName>
    </submittedName>
</protein>
<dbReference type="PANTHER" id="PTHR38797">
    <property type="entry name" value="NUCLEAR PORE COMPLEX PROTEIN NUP85-RELATED"/>
    <property type="match status" value="1"/>
</dbReference>
<dbReference type="OrthoDB" id="3350591at2759"/>